<dbReference type="PROSITE" id="PS00061">
    <property type="entry name" value="ADH_SHORT"/>
    <property type="match status" value="1"/>
</dbReference>
<dbReference type="EMBL" id="UHIA01000004">
    <property type="protein sequence ID" value="SUO98210.1"/>
    <property type="molecule type" value="Genomic_DNA"/>
</dbReference>
<dbReference type="Pfam" id="PF00106">
    <property type="entry name" value="adh_short"/>
    <property type="match status" value="1"/>
</dbReference>
<protein>
    <submittedName>
        <fullName evidence="4">NADP-dependent 3-hydroxy acid dehydrogenase YdfG</fullName>
        <ecNumber evidence="4">1.1.1.-</ecNumber>
    </submittedName>
</protein>
<accession>A0A380N073</accession>
<reference evidence="4 5" key="1">
    <citation type="submission" date="2018-06" db="EMBL/GenBank/DDBJ databases">
        <authorList>
            <consortium name="Pathogen Informatics"/>
            <person name="Doyle S."/>
        </authorList>
    </citation>
    <scope>NUCLEOTIDE SEQUENCE [LARGE SCALE GENOMIC DNA]</scope>
    <source>
        <strain evidence="4 5">NCTC10717</strain>
    </source>
</reference>
<dbReference type="InterPro" id="IPR036291">
    <property type="entry name" value="NAD(P)-bd_dom_sf"/>
</dbReference>
<dbReference type="RefSeq" id="WP_115219065.1">
    <property type="nucleotide sequence ID" value="NZ_UHIA01000004.1"/>
</dbReference>
<dbReference type="InterPro" id="IPR002347">
    <property type="entry name" value="SDR_fam"/>
</dbReference>
<dbReference type="FunFam" id="3.40.50.720:FF:000047">
    <property type="entry name" value="NADP-dependent L-serine/L-allo-threonine dehydrogenase"/>
    <property type="match status" value="1"/>
</dbReference>
<evidence type="ECO:0000313" key="4">
    <source>
        <dbReference type="EMBL" id="SUO98210.1"/>
    </source>
</evidence>
<dbReference type="InterPro" id="IPR020904">
    <property type="entry name" value="Sc_DH/Rdtase_CS"/>
</dbReference>
<organism evidence="4 5">
    <name type="scientific">Suttonella indologenes</name>
    <dbReference type="NCBI Taxonomy" id="13276"/>
    <lineage>
        <taxon>Bacteria</taxon>
        <taxon>Pseudomonadati</taxon>
        <taxon>Pseudomonadota</taxon>
        <taxon>Gammaproteobacteria</taxon>
        <taxon>Cardiobacteriales</taxon>
        <taxon>Cardiobacteriaceae</taxon>
        <taxon>Suttonella</taxon>
    </lineage>
</organism>
<dbReference type="Proteomes" id="UP000254575">
    <property type="component" value="Unassembled WGS sequence"/>
</dbReference>
<dbReference type="PRINTS" id="PR00080">
    <property type="entry name" value="SDRFAMILY"/>
</dbReference>
<gene>
    <name evidence="4" type="primary">ydfG</name>
    <name evidence="4" type="ORF">NCTC10717_01951</name>
</gene>
<evidence type="ECO:0000256" key="1">
    <source>
        <dbReference type="ARBA" id="ARBA00006484"/>
    </source>
</evidence>
<dbReference type="PRINTS" id="PR00081">
    <property type="entry name" value="GDHRDH"/>
</dbReference>
<dbReference type="Gene3D" id="3.40.50.720">
    <property type="entry name" value="NAD(P)-binding Rossmann-like Domain"/>
    <property type="match status" value="1"/>
</dbReference>
<dbReference type="PANTHER" id="PTHR42901:SF1">
    <property type="entry name" value="ALCOHOL DEHYDROGENASE"/>
    <property type="match status" value="1"/>
</dbReference>
<dbReference type="SUPFAM" id="SSF51735">
    <property type="entry name" value="NAD(P)-binding Rossmann-fold domains"/>
    <property type="match status" value="1"/>
</dbReference>
<comment type="similarity">
    <text evidence="1 3">Belongs to the short-chain dehydrogenases/reductases (SDR) family.</text>
</comment>
<keyword evidence="5" id="KW-1185">Reference proteome</keyword>
<keyword evidence="2 4" id="KW-0560">Oxidoreductase</keyword>
<evidence type="ECO:0000313" key="5">
    <source>
        <dbReference type="Proteomes" id="UP000254575"/>
    </source>
</evidence>
<dbReference type="EC" id="1.1.1.-" evidence="4"/>
<sequence>MLVLVTGASAGFGRALSIELVRRGHRVIACARRAERLQALQTELGDALYPLHFDIQDITAMQAAIHSLPAAWQDIDVLINNAGLALGLDMAQEAQLDDWLQMIDTNIRGLAAMTNLILPRMVKNNRGHIINLSSTAANYAYPGSNVYGASKAFVKQFSLNLRADLYGTAVRVSNIEPGLISGTEFSAVRFHGDQARADSVYQGVQNISPEEMADIIIWCAELPPHININRLEVMPTAQSFAGLKVYKSET</sequence>
<name>A0A380N073_9GAMM</name>
<evidence type="ECO:0000256" key="3">
    <source>
        <dbReference type="RuleBase" id="RU000363"/>
    </source>
</evidence>
<evidence type="ECO:0000256" key="2">
    <source>
        <dbReference type="ARBA" id="ARBA00023002"/>
    </source>
</evidence>
<dbReference type="OrthoDB" id="9810734at2"/>
<dbReference type="AlphaFoldDB" id="A0A380N073"/>
<dbReference type="PANTHER" id="PTHR42901">
    <property type="entry name" value="ALCOHOL DEHYDROGENASE"/>
    <property type="match status" value="1"/>
</dbReference>
<proteinExistence type="inferred from homology"/>
<dbReference type="GO" id="GO:0016616">
    <property type="term" value="F:oxidoreductase activity, acting on the CH-OH group of donors, NAD or NADP as acceptor"/>
    <property type="evidence" value="ECO:0007669"/>
    <property type="project" value="UniProtKB-ARBA"/>
</dbReference>